<keyword evidence="2 4" id="KW-0378">Hydrolase</keyword>
<evidence type="ECO:0000259" key="3">
    <source>
        <dbReference type="Pfam" id="PF00135"/>
    </source>
</evidence>
<gene>
    <name evidence="4" type="ORF">pmac_cds_828</name>
</gene>
<dbReference type="SUPFAM" id="SSF53474">
    <property type="entry name" value="alpha/beta-Hydrolases"/>
    <property type="match status" value="1"/>
</dbReference>
<protein>
    <submittedName>
        <fullName evidence="4">Carboxylic ester hydrolase</fullName>
    </submittedName>
</protein>
<proteinExistence type="inferred from homology"/>
<comment type="similarity">
    <text evidence="1">Belongs to the type-B carboxylesterase/lipase family.</text>
</comment>
<dbReference type="PROSITE" id="PS00941">
    <property type="entry name" value="CARBOXYLESTERASE_B_2"/>
    <property type="match status" value="1"/>
</dbReference>
<evidence type="ECO:0000256" key="1">
    <source>
        <dbReference type="ARBA" id="ARBA00005964"/>
    </source>
</evidence>
<reference evidence="4" key="1">
    <citation type="journal article" date="2018" name="Nat. Commun.">
        <title>Diversity and evolution of the emerging Pandoraviridae family.</title>
        <authorList>
            <person name="Legendre M."/>
            <person name="Fabre E."/>
            <person name="Poirot O."/>
            <person name="Jeudy S."/>
            <person name="Lartigue A."/>
            <person name="Alempic J.M."/>
            <person name="Beucher L."/>
            <person name="Philippe N."/>
            <person name="Bertaux L."/>
            <person name="Christo-Foroux E."/>
            <person name="Labadie K."/>
            <person name="Coute Y."/>
            <person name="Abergel C."/>
            <person name="Claverie J.M."/>
        </authorList>
    </citation>
    <scope>NUCLEOTIDE SEQUENCE [LARGE SCALE GENOMIC DNA]</scope>
    <source>
        <strain evidence="4">Macleodensis</strain>
    </source>
</reference>
<evidence type="ECO:0000256" key="2">
    <source>
        <dbReference type="ARBA" id="ARBA00022801"/>
    </source>
</evidence>
<dbReference type="RefSeq" id="YP_009481512.1">
    <property type="nucleotide sequence ID" value="NC_037665.1"/>
</dbReference>
<dbReference type="PROSITE" id="PS00122">
    <property type="entry name" value="CARBOXYLESTERASE_B_1"/>
    <property type="match status" value="1"/>
</dbReference>
<dbReference type="InterPro" id="IPR019826">
    <property type="entry name" value="Carboxylesterase_B_AS"/>
</dbReference>
<evidence type="ECO:0000313" key="4">
    <source>
        <dbReference type="EMBL" id="AVK77516.1"/>
    </source>
</evidence>
<dbReference type="EMBL" id="MG011691">
    <property type="protein sequence ID" value="AVK77516.1"/>
    <property type="molecule type" value="Genomic_DNA"/>
</dbReference>
<organism evidence="4">
    <name type="scientific">Pandoravirus macleodensis</name>
    <dbReference type="NCBI Taxonomy" id="2107707"/>
    <lineage>
        <taxon>Viruses</taxon>
        <taxon>Pandoravirus</taxon>
    </lineage>
</organism>
<accession>A0A2U7UGB8</accession>
<dbReference type="InterPro" id="IPR029058">
    <property type="entry name" value="AB_hydrolase_fold"/>
</dbReference>
<dbReference type="PANTHER" id="PTHR11559">
    <property type="entry name" value="CARBOXYLESTERASE"/>
    <property type="match status" value="1"/>
</dbReference>
<dbReference type="Proteomes" id="UP000249758">
    <property type="component" value="Segment"/>
</dbReference>
<dbReference type="KEGG" id="vg:36841971"/>
<dbReference type="InterPro" id="IPR019819">
    <property type="entry name" value="Carboxylesterase_B_CS"/>
</dbReference>
<dbReference type="Pfam" id="PF00135">
    <property type="entry name" value="COesterase"/>
    <property type="match status" value="1"/>
</dbReference>
<dbReference type="InterPro" id="IPR002018">
    <property type="entry name" value="CarbesteraseB"/>
</dbReference>
<dbReference type="Gene3D" id="3.40.50.1820">
    <property type="entry name" value="alpha/beta hydrolase"/>
    <property type="match status" value="1"/>
</dbReference>
<feature type="domain" description="Carboxylesterase type B" evidence="3">
    <location>
        <begin position="30"/>
        <end position="560"/>
    </location>
</feature>
<dbReference type="InterPro" id="IPR050309">
    <property type="entry name" value="Type-B_Carboxylest/Lipase"/>
</dbReference>
<dbReference type="GeneID" id="36841971"/>
<dbReference type="GO" id="GO:0016787">
    <property type="term" value="F:hydrolase activity"/>
    <property type="evidence" value="ECO:0007669"/>
    <property type="project" value="UniProtKB-KW"/>
</dbReference>
<sequence length="587" mass="62615">MLKMSKTTLGTALLAMLALIALGASATPTTPVAQTEQGAVVGVATRDAYEYRGVPFAAPPLGQLRWRPPVDAEPWAPDVYAATVTPPVCPQLPQFYAQSEDCLYLNVFVPLGRVPRGGYPVMVFLTGGAFTLNGAATQVFNGSAFANATNTIIVVPNYRLGILGLMGHPDFMADSGTFGNYLLMDQVQALRWVKRNIGGFGGDAGRVTLFGESAGSISIGIQLALPHSAGLFQNAIMESGAPVVLDPPSVYATAAAQVQAALGCPTGAPWEDTMACMRAANVSTIMAVQASIPYFVLPRPAVDGVFILDQPLSLIRRGLHQRHVAVIAGFQTNESNIYVGAVAAYRNFNSTEADFEARIASRYGAASVDDIAALYDVSGAPGPLSLPSPFSGMGKADTDFSYACPARNYMRLLADGGSRRLWFYRFNRAAPFAPAELGAYHTGELAYLFGHPCFVPVMNAQPPLEPFGPSCLGDEAPLWDAAAHPADYALSRTMMDVWAAFAATGNPNGRGVFARAARRPWLPYAAALDYPNAVFDANDATGKAHLWTENRVNEERCDYWVGRMAPYCGDDVCNEPPASCPFDCHGI</sequence>
<name>A0A2U7UGB8_9VIRU</name>